<keyword evidence="3" id="KW-1185">Reference proteome</keyword>
<accession>A0A1H9FCG3</accession>
<evidence type="ECO:0000313" key="3">
    <source>
        <dbReference type="Proteomes" id="UP000199028"/>
    </source>
</evidence>
<dbReference type="Proteomes" id="UP000199028">
    <property type="component" value="Unassembled WGS sequence"/>
</dbReference>
<protein>
    <submittedName>
        <fullName evidence="2">Uncharacterized protein</fullName>
    </submittedName>
</protein>
<gene>
    <name evidence="2" type="ORF">SAMN05216195_102216</name>
</gene>
<evidence type="ECO:0000256" key="1">
    <source>
        <dbReference type="SAM" id="MobiDB-lite"/>
    </source>
</evidence>
<evidence type="ECO:0000313" key="2">
    <source>
        <dbReference type="EMBL" id="SEQ35133.1"/>
    </source>
</evidence>
<name>A0A1H9FCG3_9PSEU</name>
<dbReference type="EMBL" id="FOFT01000002">
    <property type="protein sequence ID" value="SEQ35133.1"/>
    <property type="molecule type" value="Genomic_DNA"/>
</dbReference>
<organism evidence="2 3">
    <name type="scientific">Lentzea flaviverrucosa</name>
    <dbReference type="NCBI Taxonomy" id="200379"/>
    <lineage>
        <taxon>Bacteria</taxon>
        <taxon>Bacillati</taxon>
        <taxon>Actinomycetota</taxon>
        <taxon>Actinomycetes</taxon>
        <taxon>Pseudonocardiales</taxon>
        <taxon>Pseudonocardiaceae</taxon>
        <taxon>Lentzea</taxon>
    </lineage>
</organism>
<dbReference type="AlphaFoldDB" id="A0A1H9FCG3"/>
<sequence length="48" mass="5084">MGHDGSEQAKHADRAASGMRPGNGPIVTCQVWSVHHFWLAAPSVEIGS</sequence>
<proteinExistence type="predicted"/>
<feature type="region of interest" description="Disordered" evidence="1">
    <location>
        <begin position="1"/>
        <end position="22"/>
    </location>
</feature>
<reference evidence="3" key="1">
    <citation type="submission" date="2016-10" db="EMBL/GenBank/DDBJ databases">
        <authorList>
            <person name="Varghese N."/>
            <person name="Submissions S."/>
        </authorList>
    </citation>
    <scope>NUCLEOTIDE SEQUENCE [LARGE SCALE GENOMIC DNA]</scope>
    <source>
        <strain evidence="3">CGMCC 4.578</strain>
    </source>
</reference>
<feature type="compositionally biased region" description="Basic and acidic residues" evidence="1">
    <location>
        <begin position="1"/>
        <end position="14"/>
    </location>
</feature>